<reference evidence="1 2" key="1">
    <citation type="submission" date="2017-07" db="EMBL/GenBank/DDBJ databases">
        <title>Leptospira spp. isolated from tropical soils.</title>
        <authorList>
            <person name="Thibeaux R."/>
            <person name="Iraola G."/>
            <person name="Ferres I."/>
            <person name="Bierque E."/>
            <person name="Girault D."/>
            <person name="Soupe-Gilbert M.-E."/>
            <person name="Picardeau M."/>
            <person name="Goarant C."/>
        </authorList>
    </citation>
    <scope>NUCLEOTIDE SEQUENCE [LARGE SCALE GENOMIC DNA]</scope>
    <source>
        <strain evidence="1 2">FH2-C-A2</strain>
    </source>
</reference>
<proteinExistence type="predicted"/>
<evidence type="ECO:0000313" key="1">
    <source>
        <dbReference type="EMBL" id="PJZ64575.1"/>
    </source>
</evidence>
<dbReference type="EMBL" id="NPDT01000009">
    <property type="protein sequence ID" value="PJZ64575.1"/>
    <property type="molecule type" value="Genomic_DNA"/>
</dbReference>
<comment type="caution">
    <text evidence="1">The sequence shown here is derived from an EMBL/GenBank/DDBJ whole genome shotgun (WGS) entry which is preliminary data.</text>
</comment>
<accession>A0A2M9Z825</accession>
<dbReference type="AlphaFoldDB" id="A0A2M9Z825"/>
<organism evidence="1 2">
    <name type="scientific">Leptospira wolffii</name>
    <dbReference type="NCBI Taxonomy" id="409998"/>
    <lineage>
        <taxon>Bacteria</taxon>
        <taxon>Pseudomonadati</taxon>
        <taxon>Spirochaetota</taxon>
        <taxon>Spirochaetia</taxon>
        <taxon>Leptospirales</taxon>
        <taxon>Leptospiraceae</taxon>
        <taxon>Leptospira</taxon>
    </lineage>
</organism>
<protein>
    <submittedName>
        <fullName evidence="1">Uncharacterized protein</fullName>
    </submittedName>
</protein>
<sequence>MPKKRVYKPIRRRIRGPEIWQKNNVSESAYLPFLDGLRSKLLTAFGFHLCNIYQLGTASCLLPKR</sequence>
<dbReference type="Proteomes" id="UP000231912">
    <property type="component" value="Unassembled WGS sequence"/>
</dbReference>
<evidence type="ECO:0000313" key="2">
    <source>
        <dbReference type="Proteomes" id="UP000231912"/>
    </source>
</evidence>
<gene>
    <name evidence="1" type="ORF">CH371_17535</name>
</gene>
<name>A0A2M9Z825_9LEPT</name>